<evidence type="ECO:0000256" key="1">
    <source>
        <dbReference type="SAM" id="MobiDB-lite"/>
    </source>
</evidence>
<evidence type="ECO:0000313" key="3">
    <source>
        <dbReference type="Proteomes" id="UP000067448"/>
    </source>
</evidence>
<gene>
    <name evidence="2" type="ORF">SsS58_05704</name>
</gene>
<dbReference type="EMBL" id="BCMM01000029">
    <property type="protein sequence ID" value="GAQ65295.1"/>
    <property type="molecule type" value="Genomic_DNA"/>
</dbReference>
<feature type="region of interest" description="Disordered" evidence="1">
    <location>
        <begin position="357"/>
        <end position="377"/>
    </location>
</feature>
<sequence>MRVTGPTGRGTGYLLDGGLLLTSAETAGATSGTVTFRFPGSDRPWQCALIWHRYDPTLPRAMRLDAALLRVLDADWDEHQDRLRALRQPPSSPPRWGRLTTRRASVPVSLTAFPGEDALVVHGTVSAESAVKSGRYRVTLPDPASRRDPEAWPGVPGAALLCHGLVLGVVADAVREPGTAWLSVVPAETLLRDSAFRAETAAGPVEAAELQPVLDEGPTPAQEPEPSETDALTRWCEAPNLFSARLVVGADDDRRRRLARSLVRRMSGREWAAGCIGADADRHALGVVTDTFVPTLVVLDRADTRRAVLLDLLDALARRALTGPAAPVRLLLLAPDAGQWWRWARAESPVLRDLPADTVLSLPGNEPGTHDDRQAEP</sequence>
<evidence type="ECO:0000313" key="2">
    <source>
        <dbReference type="EMBL" id="GAQ65295.1"/>
    </source>
</evidence>
<dbReference type="AlphaFoldDB" id="A0A100JTA7"/>
<reference evidence="2 3" key="2">
    <citation type="journal article" date="2016" name="Genome Announc.">
        <title>Draft Genome Sequences of Streptomyces scabiei S58, Streptomyces turgidiscabies T45, and Streptomyces acidiscabies a10, the Pathogens of Potato Common Scab, Isolated in Japan.</title>
        <authorList>
            <person name="Tomihama T."/>
            <person name="Nishi Y."/>
            <person name="Sakai M."/>
            <person name="Ikenaga M."/>
            <person name="Okubo T."/>
            <person name="Ikeda S."/>
        </authorList>
    </citation>
    <scope>NUCLEOTIDE SEQUENCE [LARGE SCALE GENOMIC DNA]</scope>
    <source>
        <strain evidence="2 3">S58</strain>
    </source>
</reference>
<protein>
    <submittedName>
        <fullName evidence="2">Uncharacterized protein</fullName>
    </submittedName>
</protein>
<dbReference type="Proteomes" id="UP000067448">
    <property type="component" value="Unassembled WGS sequence"/>
</dbReference>
<feature type="region of interest" description="Disordered" evidence="1">
    <location>
        <begin position="207"/>
        <end position="227"/>
    </location>
</feature>
<reference evidence="3" key="3">
    <citation type="submission" date="2016-02" db="EMBL/GenBank/DDBJ databases">
        <title>Draft genome of pathogenic Streptomyces sp. in Japan.</title>
        <authorList>
            <person name="Tomihama T."/>
            <person name="Ikenaga M."/>
            <person name="Sakai M."/>
            <person name="Okubo T."/>
            <person name="Ikeda S."/>
        </authorList>
    </citation>
    <scope>NUCLEOTIDE SEQUENCE [LARGE SCALE GENOMIC DNA]</scope>
    <source>
        <strain evidence="3">S58</strain>
    </source>
</reference>
<reference evidence="3" key="1">
    <citation type="submission" date="2015-11" db="EMBL/GenBank/DDBJ databases">
        <authorList>
            <consortium name="Cross-ministerial Strategic Innovation Promotion Program (SIP) consortium"/>
            <person name="Tomihama T."/>
            <person name="Ikenaga M."/>
            <person name="Sakai M."/>
            <person name="Okubo T."/>
            <person name="Ikeda S."/>
        </authorList>
    </citation>
    <scope>NUCLEOTIDE SEQUENCE [LARGE SCALE GENOMIC DNA]</scope>
    <source>
        <strain evidence="3">S58</strain>
    </source>
</reference>
<name>A0A100JTA7_STRSC</name>
<comment type="caution">
    <text evidence="2">The sequence shown here is derived from an EMBL/GenBank/DDBJ whole genome shotgun (WGS) entry which is preliminary data.</text>
</comment>
<accession>A0A100JTA7</accession>
<feature type="compositionally biased region" description="Basic and acidic residues" evidence="1">
    <location>
        <begin position="368"/>
        <end position="377"/>
    </location>
</feature>
<proteinExistence type="predicted"/>
<organism evidence="2 3">
    <name type="scientific">Streptomyces scabiei</name>
    <dbReference type="NCBI Taxonomy" id="1930"/>
    <lineage>
        <taxon>Bacteria</taxon>
        <taxon>Bacillati</taxon>
        <taxon>Actinomycetota</taxon>
        <taxon>Actinomycetes</taxon>
        <taxon>Kitasatosporales</taxon>
        <taxon>Streptomycetaceae</taxon>
        <taxon>Streptomyces</taxon>
    </lineage>
</organism>